<feature type="binding site" evidence="15">
    <location>
        <position position="214"/>
    </location>
    <ligand>
        <name>substrate</name>
    </ligand>
</feature>
<dbReference type="CDD" id="cd01284">
    <property type="entry name" value="Riboflavin_deaminase-reductase"/>
    <property type="match status" value="1"/>
</dbReference>
<comment type="pathway">
    <text evidence="3 13">Cofactor biosynthesis; riboflavin biosynthesis; 5-amino-6-(D-ribitylamino)uracil from GTP: step 3/4.</text>
</comment>
<feature type="binding site" evidence="15">
    <location>
        <position position="191"/>
    </location>
    <ligand>
        <name>substrate</name>
    </ligand>
</feature>
<evidence type="ECO:0000256" key="2">
    <source>
        <dbReference type="ARBA" id="ARBA00004882"/>
    </source>
</evidence>
<keyword evidence="12" id="KW-0511">Multifunctional enzyme</keyword>
<dbReference type="Pfam" id="PF00383">
    <property type="entry name" value="dCMP_cyt_deam_1"/>
    <property type="match status" value="1"/>
</dbReference>
<evidence type="ECO:0000256" key="14">
    <source>
        <dbReference type="PIRSR" id="PIRSR006769-1"/>
    </source>
</evidence>
<keyword evidence="6 13" id="KW-0686">Riboflavin biosynthesis</keyword>
<keyword evidence="11 13" id="KW-0560">Oxidoreductase</keyword>
<dbReference type="GO" id="GO:0008270">
    <property type="term" value="F:zinc ion binding"/>
    <property type="evidence" value="ECO:0007669"/>
    <property type="project" value="InterPro"/>
</dbReference>
<evidence type="ECO:0000256" key="1">
    <source>
        <dbReference type="ARBA" id="ARBA00002151"/>
    </source>
</evidence>
<sequence>MTNIKDLESYMKIALDLAKIRKGLTHPNPTVGAVIVKDGKIIGKGYHTKAGMPHAEREAIKDAKEKGHDLKGSTMFVTLEPCCHYGRTPPCTSAIIEEGISEVVIGALDQNPIVKGQGVNILKSHGIKVITGVLEKECEKINEDFFTYIKEKRPFVHLKVAQSFDGKIATKIGDSKWITSEKSRQFAHQLRKEASAILVGTNTALKDNPALTVRHVETEKQPARVLIDKKLKVPPTYNIYNNEAKTIVITSKLANQENLKRLSEKENVEIVFLDLDENEKFKIDDILNTLYEREIVHLLVEGGRGVITDLIKERKFDKISIFTAPLLIGNDGISWLGCIGIEKIQDSLKLRVEDFKVLDKDFYFECYPNAV</sequence>
<dbReference type="SUPFAM" id="SSF53927">
    <property type="entry name" value="Cytidine deaminase-like"/>
    <property type="match status" value="1"/>
</dbReference>
<evidence type="ECO:0000256" key="6">
    <source>
        <dbReference type="ARBA" id="ARBA00022619"/>
    </source>
</evidence>
<feature type="binding site" evidence="15">
    <location>
        <position position="211"/>
    </location>
    <ligand>
        <name>substrate</name>
    </ligand>
</feature>
<evidence type="ECO:0000256" key="4">
    <source>
        <dbReference type="ARBA" id="ARBA00005259"/>
    </source>
</evidence>
<feature type="binding site" evidence="15">
    <location>
        <position position="301"/>
    </location>
    <ligand>
        <name>substrate</name>
    </ligand>
</feature>
<evidence type="ECO:0000256" key="8">
    <source>
        <dbReference type="ARBA" id="ARBA00022801"/>
    </source>
</evidence>
<evidence type="ECO:0000259" key="17">
    <source>
        <dbReference type="PROSITE" id="PS51747"/>
    </source>
</evidence>
<dbReference type="InterPro" id="IPR016193">
    <property type="entry name" value="Cytidine_deaminase-like"/>
</dbReference>
<dbReference type="InterPro" id="IPR016192">
    <property type="entry name" value="APOBEC/CMP_deaminase_Zn-bd"/>
</dbReference>
<feature type="binding site" evidence="15">
    <location>
        <position position="161"/>
    </location>
    <ligand>
        <name>NADP(+)</name>
        <dbReference type="ChEBI" id="CHEBI:58349"/>
    </ligand>
</feature>
<comment type="pathway">
    <text evidence="2 13">Cofactor biosynthesis; riboflavin biosynthesis; 5-amino-6-(D-ribitylamino)uracil from GTP: step 2/4.</text>
</comment>
<evidence type="ECO:0000256" key="13">
    <source>
        <dbReference type="PIRNR" id="PIRNR006769"/>
    </source>
</evidence>
<feature type="binding site" evidence="16">
    <location>
        <position position="54"/>
    </location>
    <ligand>
        <name>Zn(2+)</name>
        <dbReference type="ChEBI" id="CHEBI:29105"/>
        <note>catalytic</note>
    </ligand>
</feature>
<keyword evidence="7 13" id="KW-0479">Metal-binding</keyword>
<dbReference type="RefSeq" id="WP_007545864.1">
    <property type="nucleotide sequence ID" value="NZ_ABZS01000022.1"/>
</dbReference>
<evidence type="ECO:0000256" key="15">
    <source>
        <dbReference type="PIRSR" id="PIRSR006769-2"/>
    </source>
</evidence>
<dbReference type="UniPathway" id="UPA00275">
    <property type="reaction ID" value="UER00401"/>
</dbReference>
<evidence type="ECO:0000256" key="11">
    <source>
        <dbReference type="ARBA" id="ARBA00023002"/>
    </source>
</evidence>
<dbReference type="InterPro" id="IPR011549">
    <property type="entry name" value="RibD_C"/>
</dbReference>
<keyword evidence="19" id="KW-1185">Reference proteome</keyword>
<feature type="binding site" evidence="16">
    <location>
        <position position="82"/>
    </location>
    <ligand>
        <name>Zn(2+)</name>
        <dbReference type="ChEBI" id="CHEBI:29105"/>
        <note>catalytic</note>
    </ligand>
</feature>
<evidence type="ECO:0000256" key="10">
    <source>
        <dbReference type="ARBA" id="ARBA00022857"/>
    </source>
</evidence>
<dbReference type="EC" id="3.5.4.26" evidence="13"/>
<keyword evidence="8 13" id="KW-0378">Hydrolase</keyword>
<evidence type="ECO:0000256" key="5">
    <source>
        <dbReference type="ARBA" id="ARBA00007417"/>
    </source>
</evidence>
<dbReference type="Proteomes" id="UP000005540">
    <property type="component" value="Unassembled WGS sequence"/>
</dbReference>
<protein>
    <recommendedName>
        <fullName evidence="13">Riboflavin biosynthesis protein RibD</fullName>
    </recommendedName>
    <domain>
        <recommendedName>
            <fullName evidence="13">Diaminohydroxyphosphoribosylaminopyrimidine deaminase</fullName>
            <shortName evidence="13">DRAP deaminase</shortName>
            <ecNumber evidence="13">3.5.4.26</ecNumber>
        </recommendedName>
        <alternativeName>
            <fullName evidence="13">Riboflavin-specific deaminase</fullName>
        </alternativeName>
    </domain>
    <domain>
        <recommendedName>
            <fullName evidence="13">5-amino-6-(5-phosphoribosylamino)uracil reductase</fullName>
            <ecNumber evidence="13">1.1.1.193</ecNumber>
        </recommendedName>
        <alternativeName>
            <fullName evidence="13">HTP reductase</fullName>
        </alternativeName>
    </domain>
</protein>
<evidence type="ECO:0000256" key="12">
    <source>
        <dbReference type="ARBA" id="ARBA00023268"/>
    </source>
</evidence>
<dbReference type="PIRSF" id="PIRSF006769">
    <property type="entry name" value="RibD"/>
    <property type="match status" value="1"/>
</dbReference>
<dbReference type="PANTHER" id="PTHR38011">
    <property type="entry name" value="DIHYDROFOLATE REDUCTASE FAMILY PROTEIN (AFU_ORTHOLOGUE AFUA_8G06820)"/>
    <property type="match status" value="1"/>
</dbReference>
<gene>
    <name evidence="18" type="primary">ribD</name>
    <name evidence="18" type="ORF">SULYE_0359</name>
</gene>
<proteinExistence type="inferred from homology"/>
<evidence type="ECO:0000256" key="7">
    <source>
        <dbReference type="ARBA" id="ARBA00022723"/>
    </source>
</evidence>
<dbReference type="PROSITE" id="PS00903">
    <property type="entry name" value="CYT_DCMP_DEAMINASES_1"/>
    <property type="match status" value="1"/>
</dbReference>
<dbReference type="InterPro" id="IPR002125">
    <property type="entry name" value="CMP_dCMP_dom"/>
</dbReference>
<comment type="catalytic activity">
    <reaction evidence="13">
        <text>5-amino-6-(5-phospho-D-ribitylamino)uracil + NADP(+) = 5-amino-6-(5-phospho-D-ribosylamino)uracil + NADPH + H(+)</text>
        <dbReference type="Rhea" id="RHEA:17845"/>
        <dbReference type="ChEBI" id="CHEBI:15378"/>
        <dbReference type="ChEBI" id="CHEBI:57783"/>
        <dbReference type="ChEBI" id="CHEBI:58349"/>
        <dbReference type="ChEBI" id="CHEBI:58421"/>
        <dbReference type="ChEBI" id="CHEBI:58453"/>
        <dbReference type="EC" id="1.1.1.193"/>
    </reaction>
</comment>
<dbReference type="GO" id="GO:0009231">
    <property type="term" value="P:riboflavin biosynthetic process"/>
    <property type="evidence" value="ECO:0007669"/>
    <property type="project" value="UniProtKB-UniPathway"/>
</dbReference>
<comment type="cofactor">
    <cofactor evidence="13 16">
        <name>Zn(2+)</name>
        <dbReference type="ChEBI" id="CHEBI:29105"/>
    </cofactor>
    <text evidence="13 16">Binds 1 zinc ion.</text>
</comment>
<reference evidence="18 19" key="1">
    <citation type="submission" date="2009-04" db="EMBL/GenBank/DDBJ databases">
        <authorList>
            <person name="Reysenbach A.-L."/>
            <person name="Heidelberg J.F."/>
            <person name="Nelson W.C."/>
        </authorList>
    </citation>
    <scope>NUCLEOTIDE SEQUENCE [LARGE SCALE GENOMIC DNA]</scope>
    <source>
        <strain evidence="18 19">SS-5</strain>
    </source>
</reference>
<dbReference type="EC" id="1.1.1.193" evidence="13"/>
<dbReference type="PANTHER" id="PTHR38011:SF7">
    <property type="entry name" value="2,5-DIAMINO-6-RIBOSYLAMINO-4(3H)-PYRIMIDINONE 5'-PHOSPHATE REDUCTASE"/>
    <property type="match status" value="1"/>
</dbReference>
<dbReference type="Gene3D" id="3.40.140.10">
    <property type="entry name" value="Cytidine Deaminase, domain 2"/>
    <property type="match status" value="1"/>
</dbReference>
<dbReference type="FunFam" id="3.40.140.10:FF:000025">
    <property type="entry name" value="Riboflavin biosynthesis protein RibD"/>
    <property type="match status" value="1"/>
</dbReference>
<feature type="binding site" evidence="15">
    <location>
        <position position="175"/>
    </location>
    <ligand>
        <name>substrate</name>
    </ligand>
</feature>
<comment type="similarity">
    <text evidence="4 13">In the N-terminal section; belongs to the cytidine and deoxycytidylate deaminase family.</text>
</comment>
<evidence type="ECO:0000256" key="3">
    <source>
        <dbReference type="ARBA" id="ARBA00004910"/>
    </source>
</evidence>
<feature type="binding site" evidence="15">
    <location>
        <position position="207"/>
    </location>
    <ligand>
        <name>NADP(+)</name>
        <dbReference type="ChEBI" id="CHEBI:58349"/>
    </ligand>
</feature>
<dbReference type="InterPro" id="IPR002734">
    <property type="entry name" value="RibDG_C"/>
</dbReference>
<dbReference type="InterPro" id="IPR050765">
    <property type="entry name" value="Riboflavin_Biosynth_HTPR"/>
</dbReference>
<evidence type="ECO:0000313" key="18">
    <source>
        <dbReference type="EMBL" id="EEP61135.1"/>
    </source>
</evidence>
<accession>C4FIH4</accession>
<evidence type="ECO:0000256" key="16">
    <source>
        <dbReference type="PIRSR" id="PIRSR006769-3"/>
    </source>
</evidence>
<feature type="binding site" evidence="15">
    <location>
        <position position="177"/>
    </location>
    <ligand>
        <name>NADP(+)</name>
        <dbReference type="ChEBI" id="CHEBI:58349"/>
    </ligand>
</feature>
<dbReference type="SUPFAM" id="SSF53597">
    <property type="entry name" value="Dihydrofolate reductase-like"/>
    <property type="match status" value="1"/>
</dbReference>
<evidence type="ECO:0000256" key="9">
    <source>
        <dbReference type="ARBA" id="ARBA00022833"/>
    </source>
</evidence>
<dbReference type="GO" id="GO:0008703">
    <property type="term" value="F:5-amino-6-(5-phosphoribosylamino)uracil reductase activity"/>
    <property type="evidence" value="ECO:0007669"/>
    <property type="project" value="UniProtKB-EC"/>
</dbReference>
<dbReference type="Pfam" id="PF01872">
    <property type="entry name" value="RibD_C"/>
    <property type="match status" value="1"/>
</dbReference>
<dbReference type="InterPro" id="IPR024072">
    <property type="entry name" value="DHFR-like_dom_sf"/>
</dbReference>
<feature type="binding site" evidence="16">
    <location>
        <position position="91"/>
    </location>
    <ligand>
        <name>Zn(2+)</name>
        <dbReference type="ChEBI" id="CHEBI:29105"/>
        <note>catalytic</note>
    </ligand>
</feature>
<comment type="similarity">
    <text evidence="5 13">In the C-terminal section; belongs to the HTP reductase family.</text>
</comment>
<dbReference type="GO" id="GO:0050661">
    <property type="term" value="F:NADP binding"/>
    <property type="evidence" value="ECO:0007669"/>
    <property type="project" value="InterPro"/>
</dbReference>
<feature type="binding site" evidence="15">
    <location>
        <position position="203"/>
    </location>
    <ligand>
        <name>substrate</name>
    </ligand>
</feature>
<dbReference type="Gene3D" id="3.40.430.10">
    <property type="entry name" value="Dihydrofolate Reductase, subunit A"/>
    <property type="match status" value="1"/>
</dbReference>
<dbReference type="GO" id="GO:0008835">
    <property type="term" value="F:diaminohydroxyphosphoribosylaminopyrimidine deaminase activity"/>
    <property type="evidence" value="ECO:0007669"/>
    <property type="project" value="UniProtKB-EC"/>
</dbReference>
<evidence type="ECO:0000313" key="19">
    <source>
        <dbReference type="Proteomes" id="UP000005540"/>
    </source>
</evidence>
<dbReference type="NCBIfam" id="TIGR00326">
    <property type="entry name" value="eubact_ribD"/>
    <property type="match status" value="1"/>
</dbReference>
<feature type="active site" description="Proton donor" evidence="14">
    <location>
        <position position="56"/>
    </location>
</feature>
<dbReference type="OrthoDB" id="9800865at2"/>
<dbReference type="InterPro" id="IPR004794">
    <property type="entry name" value="Eubact_RibD"/>
</dbReference>
<dbReference type="PROSITE" id="PS51747">
    <property type="entry name" value="CYT_DCMP_DEAMINASES_2"/>
    <property type="match status" value="1"/>
</dbReference>
<name>C4FIH4_9AQUI</name>
<feature type="domain" description="CMP/dCMP-type deaminase" evidence="17">
    <location>
        <begin position="5"/>
        <end position="130"/>
    </location>
</feature>
<dbReference type="AlphaFoldDB" id="C4FIH4"/>
<organism evidence="18 19">
    <name type="scientific">Sulfurihydrogenibium yellowstonense SS-5</name>
    <dbReference type="NCBI Taxonomy" id="432331"/>
    <lineage>
        <taxon>Bacteria</taxon>
        <taxon>Pseudomonadati</taxon>
        <taxon>Aquificota</taxon>
        <taxon>Aquificia</taxon>
        <taxon>Aquificales</taxon>
        <taxon>Hydrogenothermaceae</taxon>
        <taxon>Sulfurihydrogenibium</taxon>
    </lineage>
</organism>
<keyword evidence="10 13" id="KW-0521">NADP</keyword>
<comment type="catalytic activity">
    <reaction evidence="13">
        <text>2,5-diamino-6-hydroxy-4-(5-phosphoribosylamino)-pyrimidine + H2O + H(+) = 5-amino-6-(5-phospho-D-ribosylamino)uracil + NH4(+)</text>
        <dbReference type="Rhea" id="RHEA:21868"/>
        <dbReference type="ChEBI" id="CHEBI:15377"/>
        <dbReference type="ChEBI" id="CHEBI:15378"/>
        <dbReference type="ChEBI" id="CHEBI:28938"/>
        <dbReference type="ChEBI" id="CHEBI:58453"/>
        <dbReference type="ChEBI" id="CHEBI:58614"/>
        <dbReference type="EC" id="3.5.4.26"/>
    </reaction>
</comment>
<comment type="caution">
    <text evidence="18">The sequence shown here is derived from an EMBL/GenBank/DDBJ whole genome shotgun (WGS) entry which is preliminary data.</text>
</comment>
<comment type="function">
    <text evidence="1 13">Converts 2,5-diamino-6-(ribosylamino)-4(3h)-pyrimidinone 5'-phosphate into 5-amino-6-(ribosylamino)-2,4(1h,3h)-pyrimidinedione 5'-phosphate.</text>
</comment>
<dbReference type="EMBL" id="ABZS01000022">
    <property type="protein sequence ID" value="EEP61135.1"/>
    <property type="molecule type" value="Genomic_DNA"/>
</dbReference>
<dbReference type="NCBIfam" id="TIGR00227">
    <property type="entry name" value="ribD_Cterm"/>
    <property type="match status" value="1"/>
</dbReference>
<keyword evidence="9 13" id="KW-0862">Zinc</keyword>